<evidence type="ECO:0000259" key="10">
    <source>
        <dbReference type="Pfam" id="PF05499"/>
    </source>
</evidence>
<dbReference type="GO" id="GO:0000812">
    <property type="term" value="C:Swr1 complex"/>
    <property type="evidence" value="ECO:0007669"/>
    <property type="project" value="TreeGrafter"/>
</dbReference>
<dbReference type="PANTHER" id="PTHR12855">
    <property type="entry name" value="DNA METHYLTRANSFERASE 1-ASSOCIATED PROTEIN 1 FAMILY MEMBER"/>
    <property type="match status" value="1"/>
</dbReference>
<feature type="region of interest" description="Disordered" evidence="9">
    <location>
        <begin position="287"/>
        <end position="313"/>
    </location>
</feature>
<dbReference type="Pfam" id="PF16282">
    <property type="entry name" value="SANT_DAMP1_like"/>
    <property type="match status" value="1"/>
</dbReference>
<comment type="similarity">
    <text evidence="2">Belongs to the SWC4 family.</text>
</comment>
<dbReference type="GO" id="GO:0006338">
    <property type="term" value="P:chromatin remodeling"/>
    <property type="evidence" value="ECO:0007669"/>
    <property type="project" value="InterPro"/>
</dbReference>
<name>A0A2T9YRA1_9FUNG</name>
<feature type="compositionally biased region" description="Basic and acidic residues" evidence="9">
    <location>
        <begin position="295"/>
        <end position="313"/>
    </location>
</feature>
<evidence type="ECO:0000256" key="6">
    <source>
        <dbReference type="ARBA" id="ARBA00023163"/>
    </source>
</evidence>
<dbReference type="InterPro" id="IPR027109">
    <property type="entry name" value="Swc4/Dmap1"/>
</dbReference>
<accession>A0A2T9YRA1</accession>
<dbReference type="OrthoDB" id="19740at2759"/>
<dbReference type="PANTHER" id="PTHR12855:SF10">
    <property type="entry name" value="DNA METHYLTRANSFERASE 1-ASSOCIATED PROTEIN 1"/>
    <property type="match status" value="1"/>
</dbReference>
<proteinExistence type="inferred from homology"/>
<protein>
    <recommendedName>
        <fullName evidence="3">SWR1-complex protein 4</fullName>
    </recommendedName>
</protein>
<dbReference type="Pfam" id="PF05499">
    <property type="entry name" value="DMAP1"/>
    <property type="match status" value="1"/>
</dbReference>
<keyword evidence="6" id="KW-0804">Transcription</keyword>
<evidence type="ECO:0000313" key="12">
    <source>
        <dbReference type="EMBL" id="PVU94836.1"/>
    </source>
</evidence>
<dbReference type="STRING" id="133385.A0A2T9YRA1"/>
<keyword evidence="8" id="KW-0175">Coiled coil</keyword>
<keyword evidence="4" id="KW-0156">Chromatin regulator</keyword>
<dbReference type="InterPro" id="IPR032563">
    <property type="entry name" value="DAMP1_SANT-like"/>
</dbReference>
<evidence type="ECO:0000256" key="4">
    <source>
        <dbReference type="ARBA" id="ARBA00022853"/>
    </source>
</evidence>
<feature type="coiled-coil region" evidence="8">
    <location>
        <begin position="229"/>
        <end position="273"/>
    </location>
</feature>
<evidence type="ECO:0000256" key="9">
    <source>
        <dbReference type="SAM" id="MobiDB-lite"/>
    </source>
</evidence>
<comment type="subcellular location">
    <subcellularLocation>
        <location evidence="1">Nucleus</location>
    </subcellularLocation>
</comment>
<comment type="caution">
    <text evidence="12">The sequence shown here is derived from an EMBL/GenBank/DDBJ whole genome shotgun (WGS) entry which is preliminary data.</text>
</comment>
<evidence type="ECO:0000313" key="13">
    <source>
        <dbReference type="Proteomes" id="UP000245383"/>
    </source>
</evidence>
<dbReference type="Proteomes" id="UP000245383">
    <property type="component" value="Unassembled WGS sequence"/>
</dbReference>
<evidence type="ECO:0000256" key="1">
    <source>
        <dbReference type="ARBA" id="ARBA00004123"/>
    </source>
</evidence>
<dbReference type="InterPro" id="IPR008468">
    <property type="entry name" value="DMAP1"/>
</dbReference>
<feature type="domain" description="DAMP1 SANT/Myb-like" evidence="11">
    <location>
        <begin position="107"/>
        <end position="189"/>
    </location>
</feature>
<evidence type="ECO:0000256" key="2">
    <source>
        <dbReference type="ARBA" id="ARBA00006918"/>
    </source>
</evidence>
<dbReference type="GO" id="GO:0000122">
    <property type="term" value="P:negative regulation of transcription by RNA polymerase II"/>
    <property type="evidence" value="ECO:0007669"/>
    <property type="project" value="TreeGrafter"/>
</dbReference>
<dbReference type="GO" id="GO:0035267">
    <property type="term" value="C:NuA4 histone acetyltransferase complex"/>
    <property type="evidence" value="ECO:0007669"/>
    <property type="project" value="InterPro"/>
</dbReference>
<dbReference type="Gene3D" id="1.10.10.60">
    <property type="entry name" value="Homeodomain-like"/>
    <property type="match status" value="1"/>
</dbReference>
<gene>
    <name evidence="12" type="ORF">BB561_002235</name>
</gene>
<evidence type="ECO:0000256" key="3">
    <source>
        <dbReference type="ARBA" id="ARBA00019132"/>
    </source>
</evidence>
<evidence type="ECO:0000259" key="11">
    <source>
        <dbReference type="Pfam" id="PF16282"/>
    </source>
</evidence>
<evidence type="ECO:0000256" key="7">
    <source>
        <dbReference type="ARBA" id="ARBA00023242"/>
    </source>
</evidence>
<keyword evidence="7" id="KW-0539">Nucleus</keyword>
<feature type="domain" description="DNA methyltransferase 1-associated 1" evidence="10">
    <location>
        <begin position="245"/>
        <end position="441"/>
    </location>
</feature>
<dbReference type="EMBL" id="MBFR01000073">
    <property type="protein sequence ID" value="PVU94836.1"/>
    <property type="molecule type" value="Genomic_DNA"/>
</dbReference>
<keyword evidence="13" id="KW-1185">Reference proteome</keyword>
<organism evidence="12 13">
    <name type="scientific">Smittium simulii</name>
    <dbReference type="NCBI Taxonomy" id="133385"/>
    <lineage>
        <taxon>Eukaryota</taxon>
        <taxon>Fungi</taxon>
        <taxon>Fungi incertae sedis</taxon>
        <taxon>Zoopagomycota</taxon>
        <taxon>Kickxellomycotina</taxon>
        <taxon>Harpellomycetes</taxon>
        <taxon>Harpellales</taxon>
        <taxon>Legeriomycetaceae</taxon>
        <taxon>Smittium</taxon>
    </lineage>
</organism>
<keyword evidence="5" id="KW-0805">Transcription regulation</keyword>
<dbReference type="AlphaFoldDB" id="A0A2T9YRA1"/>
<evidence type="ECO:0000256" key="5">
    <source>
        <dbReference type="ARBA" id="ARBA00023015"/>
    </source>
</evidence>
<dbReference type="GO" id="GO:0006281">
    <property type="term" value="P:DNA repair"/>
    <property type="evidence" value="ECO:0007669"/>
    <property type="project" value="InterPro"/>
</dbReference>
<evidence type="ECO:0000256" key="8">
    <source>
        <dbReference type="SAM" id="Coils"/>
    </source>
</evidence>
<dbReference type="GO" id="GO:0003714">
    <property type="term" value="F:transcription corepressor activity"/>
    <property type="evidence" value="ECO:0007669"/>
    <property type="project" value="TreeGrafter"/>
</dbReference>
<reference evidence="12 13" key="1">
    <citation type="journal article" date="2018" name="MBio">
        <title>Comparative Genomics Reveals the Core Gene Toolbox for the Fungus-Insect Symbiosis.</title>
        <authorList>
            <person name="Wang Y."/>
            <person name="Stata M."/>
            <person name="Wang W."/>
            <person name="Stajich J.E."/>
            <person name="White M.M."/>
            <person name="Moncalvo J.M."/>
        </authorList>
    </citation>
    <scope>NUCLEOTIDE SEQUENCE [LARGE SCALE GENOMIC DNA]</scope>
    <source>
        <strain evidence="12 13">SWE-8-4</strain>
    </source>
</reference>
<sequence>MDSKDLKDVLGIKNVLKTETETNLSSRKKQKLSQNKKPDWISREVYSLLDDNKFPTLSLPVTPATTKPKIHNKPQKWIQKTFNSSARKDHMPFCHWVKENNDTSDHYYSKFNSSVAIPQLDKDEHDLFYKDDDWTFEETQYLFSLCQTFELRFHIIYDRYCYQNSEEKNIKNRLIENLKSRYYSVLMKMIRVPELRKKYNVLGVDKGPSSLKKAIAYVSYDENKEVERKKHLEMLYSRSEEEIKEEEMLLFELERIQNQKKNLVREREMVLKNLIPFEETVPTVVSAEPNIPEPQSEKKVTNKDNSTDKKPELIKKEPAETKKYANLQCYNSKVEPEFEITKLPNSSKQTKIPKRDIKLGSGAFLRSEKIIPVPKPRIEQVQLVLDHLNVACSNLAWPRPFMPTPTICDKFEKLQSLIIPLLDLKKVCDKTEAELCILEKRKRMLVSDLGEDVANSVLKKDS</sequence>